<name>A0A377J365_9HELI</name>
<reference evidence="4 5" key="1">
    <citation type="submission" date="2018-06" db="EMBL/GenBank/DDBJ databases">
        <authorList>
            <consortium name="Pathogen Informatics"/>
            <person name="Doyle S."/>
        </authorList>
    </citation>
    <scope>NUCLEOTIDE SEQUENCE [LARGE SCALE GENOMIC DNA]</scope>
    <source>
        <strain evidence="4 5">NCTC12410</strain>
    </source>
</reference>
<evidence type="ECO:0000313" key="5">
    <source>
        <dbReference type="Proteomes" id="UP000254841"/>
    </source>
</evidence>
<dbReference type="AlphaFoldDB" id="A0A377J365"/>
<evidence type="ECO:0000256" key="1">
    <source>
        <dbReference type="ARBA" id="ARBA00022676"/>
    </source>
</evidence>
<dbReference type="GO" id="GO:0008107">
    <property type="term" value="F:galactoside 2-alpha-L-fucosyltransferase activity"/>
    <property type="evidence" value="ECO:0007669"/>
    <property type="project" value="UniProtKB-EC"/>
</dbReference>
<dbReference type="InterPro" id="IPR002516">
    <property type="entry name" value="Glyco_trans_11"/>
</dbReference>
<dbReference type="EC" id="2.4.1.69" evidence="4"/>
<dbReference type="Proteomes" id="UP000254841">
    <property type="component" value="Unassembled WGS sequence"/>
</dbReference>
<dbReference type="GO" id="GO:0005975">
    <property type="term" value="P:carbohydrate metabolic process"/>
    <property type="evidence" value="ECO:0007669"/>
    <property type="project" value="InterPro"/>
</dbReference>
<dbReference type="PANTHER" id="PTHR11927:SF9">
    <property type="entry name" value="L-FUCOSYLTRANSFERASE"/>
    <property type="match status" value="1"/>
</dbReference>
<dbReference type="CDD" id="cd11301">
    <property type="entry name" value="Fut1_Fut2_like"/>
    <property type="match status" value="1"/>
</dbReference>
<accession>A0A377J365</accession>
<feature type="region of interest" description="Disordered" evidence="3">
    <location>
        <begin position="1"/>
        <end position="45"/>
    </location>
</feature>
<feature type="compositionally biased region" description="Polar residues" evidence="3">
    <location>
        <begin position="33"/>
        <end position="45"/>
    </location>
</feature>
<evidence type="ECO:0000313" key="4">
    <source>
        <dbReference type="EMBL" id="STO96745.1"/>
    </source>
</evidence>
<keyword evidence="1 4" id="KW-0328">Glycosyltransferase</keyword>
<dbReference type="EMBL" id="UGHV01000001">
    <property type="protein sequence ID" value="STO96745.1"/>
    <property type="molecule type" value="Genomic_DNA"/>
</dbReference>
<gene>
    <name evidence="4" type="ORF">NCTC12410_00562</name>
</gene>
<dbReference type="GO" id="GO:0016020">
    <property type="term" value="C:membrane"/>
    <property type="evidence" value="ECO:0007669"/>
    <property type="project" value="InterPro"/>
</dbReference>
<organism evidence="4 5">
    <name type="scientific">Helicobacter canis</name>
    <dbReference type="NCBI Taxonomy" id="29419"/>
    <lineage>
        <taxon>Bacteria</taxon>
        <taxon>Pseudomonadati</taxon>
        <taxon>Campylobacterota</taxon>
        <taxon>Epsilonproteobacteria</taxon>
        <taxon>Campylobacterales</taxon>
        <taxon>Helicobacteraceae</taxon>
        <taxon>Helicobacter</taxon>
    </lineage>
</organism>
<sequence>MKNAVFNSKILESQNGKKNKHKLPNPAARDFAPQNSQSPDSKSNAHFLSLRDTAPAVAWQSTQTKTQIPESQNDNTKEKSFRADTSLESAFAKVDSSPKALDRRASTIRDLELAKFRITLPILRHFSLAQDSQADISTQIYCQALCAKAVRKILPPNSKPARLLRSLYTTRDSPKLARLFQARYPFSRNAYFEGFFANAVYFAEIESILRQEFTPKCLSPSAKALQEQIRSTSDSVFLHIRRGDYLAQENWEYVKLGSAYYDTAIALMRKKLKSPSFFIFSDDLEWCKSELYARLGSLKGAELHFIGNNDQGDAISDLMAMAACQNAIIANSTFSFWGAYLIDNPAKLVIRPAQYTWRGDNPLCYPESWITLDVIWGDVLH</sequence>
<dbReference type="Pfam" id="PF01531">
    <property type="entry name" value="Glyco_transf_11"/>
    <property type="match status" value="1"/>
</dbReference>
<evidence type="ECO:0000256" key="3">
    <source>
        <dbReference type="SAM" id="MobiDB-lite"/>
    </source>
</evidence>
<dbReference type="PANTHER" id="PTHR11927">
    <property type="entry name" value="GALACTOSIDE 2-L-FUCOSYLTRANSFERASE"/>
    <property type="match status" value="1"/>
</dbReference>
<feature type="region of interest" description="Disordered" evidence="3">
    <location>
        <begin position="58"/>
        <end position="82"/>
    </location>
</feature>
<evidence type="ECO:0000256" key="2">
    <source>
        <dbReference type="ARBA" id="ARBA00022679"/>
    </source>
</evidence>
<feature type="compositionally biased region" description="Polar residues" evidence="3">
    <location>
        <begin position="59"/>
        <end position="74"/>
    </location>
</feature>
<protein>
    <submittedName>
        <fullName evidence="4">Putative alpha-1,2-fucosyltransferase</fullName>
        <ecNumber evidence="4">2.4.1.69</ecNumber>
    </submittedName>
</protein>
<proteinExistence type="predicted"/>
<keyword evidence="2 4" id="KW-0808">Transferase</keyword>